<protein>
    <submittedName>
        <fullName evidence="4">Protein IQ-DOMAIN 1</fullName>
    </submittedName>
</protein>
<feature type="compositionally biased region" description="Basic and acidic residues" evidence="3">
    <location>
        <begin position="461"/>
        <end position="470"/>
    </location>
</feature>
<dbReference type="Pfam" id="PF00612">
    <property type="entry name" value="IQ"/>
    <property type="match status" value="1"/>
</dbReference>
<evidence type="ECO:0000256" key="1">
    <source>
        <dbReference type="ARBA" id="ARBA00022860"/>
    </source>
</evidence>
<dbReference type="OrthoDB" id="671489at2759"/>
<feature type="region of interest" description="Disordered" evidence="3">
    <location>
        <begin position="443"/>
        <end position="470"/>
    </location>
</feature>
<dbReference type="STRING" id="157652.A0A371F909"/>
<keyword evidence="1" id="KW-0112">Calmodulin-binding</keyword>
<dbReference type="Proteomes" id="UP000257109">
    <property type="component" value="Unassembled WGS sequence"/>
</dbReference>
<gene>
    <name evidence="4" type="primary">IQD1</name>
    <name evidence="4" type="ORF">CR513_45429</name>
</gene>
<dbReference type="PANTHER" id="PTHR32295">
    <property type="entry name" value="IQ-DOMAIN 5-RELATED"/>
    <property type="match status" value="1"/>
</dbReference>
<dbReference type="PROSITE" id="PS50096">
    <property type="entry name" value="IQ"/>
    <property type="match status" value="2"/>
</dbReference>
<comment type="similarity">
    <text evidence="2">Belongs to the IQD family.</text>
</comment>
<name>A0A371F909_MUCPR</name>
<dbReference type="InterPro" id="IPR000048">
    <property type="entry name" value="IQ_motif_EF-hand-BS"/>
</dbReference>
<dbReference type="EMBL" id="QJKJ01010064">
    <property type="protein sequence ID" value="RDX74780.1"/>
    <property type="molecule type" value="Genomic_DNA"/>
</dbReference>
<keyword evidence="5" id="KW-1185">Reference proteome</keyword>
<evidence type="ECO:0000313" key="5">
    <source>
        <dbReference type="Proteomes" id="UP000257109"/>
    </source>
</evidence>
<evidence type="ECO:0000313" key="4">
    <source>
        <dbReference type="EMBL" id="RDX74780.1"/>
    </source>
</evidence>
<evidence type="ECO:0000256" key="3">
    <source>
        <dbReference type="SAM" id="MobiDB-lite"/>
    </source>
</evidence>
<dbReference type="AlphaFoldDB" id="A0A371F909"/>
<feature type="non-terminal residue" evidence="4">
    <location>
        <position position="470"/>
    </location>
</feature>
<evidence type="ECO:0000256" key="2">
    <source>
        <dbReference type="ARBA" id="ARBA00024341"/>
    </source>
</evidence>
<dbReference type="CDD" id="cd23767">
    <property type="entry name" value="IQCD"/>
    <property type="match status" value="1"/>
</dbReference>
<dbReference type="GO" id="GO:0005516">
    <property type="term" value="F:calmodulin binding"/>
    <property type="evidence" value="ECO:0007669"/>
    <property type="project" value="UniProtKB-KW"/>
</dbReference>
<feature type="compositionally biased region" description="Polar residues" evidence="3">
    <location>
        <begin position="381"/>
        <end position="400"/>
    </location>
</feature>
<organism evidence="4 5">
    <name type="scientific">Mucuna pruriens</name>
    <name type="common">Velvet bean</name>
    <name type="synonym">Dolichos pruriens</name>
    <dbReference type="NCBI Taxonomy" id="157652"/>
    <lineage>
        <taxon>Eukaryota</taxon>
        <taxon>Viridiplantae</taxon>
        <taxon>Streptophyta</taxon>
        <taxon>Embryophyta</taxon>
        <taxon>Tracheophyta</taxon>
        <taxon>Spermatophyta</taxon>
        <taxon>Magnoliopsida</taxon>
        <taxon>eudicotyledons</taxon>
        <taxon>Gunneridae</taxon>
        <taxon>Pentapetalae</taxon>
        <taxon>rosids</taxon>
        <taxon>fabids</taxon>
        <taxon>Fabales</taxon>
        <taxon>Fabaceae</taxon>
        <taxon>Papilionoideae</taxon>
        <taxon>50 kb inversion clade</taxon>
        <taxon>NPAAA clade</taxon>
        <taxon>indigoferoid/millettioid clade</taxon>
        <taxon>Phaseoleae</taxon>
        <taxon>Mucuna</taxon>
    </lineage>
</organism>
<feature type="compositionally biased region" description="Polar residues" evidence="3">
    <location>
        <begin position="443"/>
        <end position="457"/>
    </location>
</feature>
<feature type="compositionally biased region" description="Low complexity" evidence="3">
    <location>
        <begin position="356"/>
        <end position="380"/>
    </location>
</feature>
<feature type="region of interest" description="Disordered" evidence="3">
    <location>
        <begin position="343"/>
        <end position="400"/>
    </location>
</feature>
<sequence length="470" mass="52733">MGASGKWVKALIGLKKPDKDEHVKEGGKSKKWRLWRSSSEGSWKGFKGNNHKAVSEGSDSPLNVSDAFTAAVATVVRAPPKDFRLVKQEWAAIRIQTAFRAFLARRALRALKGVVRLQALVRGRQVRKQAAVTLRCMQALVRVQARVRARRVRMSVEGQAVQDMLNERRSKLDLLKQAEEGWCDSRGTLEDVKAKIQMRQEGAFKRERAIAYSLAYKVSVTNVSLGGYAKFTFYEIDFEVMFKILGYVYVYFQQCRSTPSSNSRTNASFSSLKSHEINKANWGWSWLERWMAAKPWESRLMEQSQAEGLDKTPPPKKFVESFVSSNSKPCLVKVKKNNVTTRVSARPPLVGQATRSSSSPSSEFRYDESSASSSICTSTTPMSGNTCDRTEDSSGNARPNYMNLTQSTKAKLKTSSHVYNRAQRQQSMDEFQFLKRVAVFSNGDSKSTAGSDPSINFSRPLHLDKSSVRA</sequence>
<dbReference type="PANTHER" id="PTHR32295:SF95">
    <property type="entry name" value="PROTEIN IQ-DOMAIN 6"/>
    <property type="match status" value="1"/>
</dbReference>
<proteinExistence type="inferred from homology"/>
<reference evidence="4" key="1">
    <citation type="submission" date="2018-05" db="EMBL/GenBank/DDBJ databases">
        <title>Draft genome of Mucuna pruriens seed.</title>
        <authorList>
            <person name="Nnadi N.E."/>
            <person name="Vos R."/>
            <person name="Hasami M.H."/>
            <person name="Devisetty U.K."/>
            <person name="Aguiy J.C."/>
        </authorList>
    </citation>
    <scope>NUCLEOTIDE SEQUENCE [LARGE SCALE GENOMIC DNA]</scope>
    <source>
        <strain evidence="4">JCA_2017</strain>
    </source>
</reference>
<comment type="caution">
    <text evidence="4">The sequence shown here is derived from an EMBL/GenBank/DDBJ whole genome shotgun (WGS) entry which is preliminary data.</text>
</comment>
<accession>A0A371F909</accession>